<dbReference type="AlphaFoldDB" id="A0A494XPJ6"/>
<dbReference type="EMBL" id="RBZM01000008">
    <property type="protein sequence ID" value="RKP49984.1"/>
    <property type="molecule type" value="Genomic_DNA"/>
</dbReference>
<accession>A0A494XPJ6</accession>
<keyword evidence="2" id="KW-0812">Transmembrane</keyword>
<keyword evidence="2" id="KW-0472">Membrane</keyword>
<keyword evidence="2" id="KW-1133">Transmembrane helix</keyword>
<gene>
    <name evidence="3" type="ORF">D7Z26_19395</name>
</gene>
<feature type="transmembrane region" description="Helical" evidence="2">
    <location>
        <begin position="29"/>
        <end position="49"/>
    </location>
</feature>
<proteinExistence type="predicted"/>
<organism evidence="3 4">
    <name type="scientific">Cohnella endophytica</name>
    <dbReference type="NCBI Taxonomy" id="2419778"/>
    <lineage>
        <taxon>Bacteria</taxon>
        <taxon>Bacillati</taxon>
        <taxon>Bacillota</taxon>
        <taxon>Bacilli</taxon>
        <taxon>Bacillales</taxon>
        <taxon>Paenibacillaceae</taxon>
        <taxon>Cohnella</taxon>
    </lineage>
</organism>
<keyword evidence="4" id="KW-1185">Reference proteome</keyword>
<evidence type="ECO:0000256" key="1">
    <source>
        <dbReference type="SAM" id="MobiDB-lite"/>
    </source>
</evidence>
<evidence type="ECO:0000256" key="2">
    <source>
        <dbReference type="SAM" id="Phobius"/>
    </source>
</evidence>
<evidence type="ECO:0000313" key="3">
    <source>
        <dbReference type="EMBL" id="RKP49984.1"/>
    </source>
</evidence>
<dbReference type="Proteomes" id="UP000282076">
    <property type="component" value="Unassembled WGS sequence"/>
</dbReference>
<sequence>MGCNNFNIPDDDRMFQRSNCLAVSKPIPLFAYVWSAVFVCSWSSSMLFITKRPDVKKHSLKRSADLSSKFKMRTEHPIRVTVILTARNSFAIAPHTMKNIVRAQFWWETALLTMNNIVRASILKGNPLFWPTCDEKHRNSSILVGNRASYDEKHHKGGNSEGKSPILTTMR</sequence>
<protein>
    <submittedName>
        <fullName evidence="3">Uncharacterized protein</fullName>
    </submittedName>
</protein>
<feature type="region of interest" description="Disordered" evidence="1">
    <location>
        <begin position="150"/>
        <end position="171"/>
    </location>
</feature>
<comment type="caution">
    <text evidence="3">The sequence shown here is derived from an EMBL/GenBank/DDBJ whole genome shotgun (WGS) entry which is preliminary data.</text>
</comment>
<name>A0A494XPJ6_9BACL</name>
<reference evidence="3 4" key="1">
    <citation type="submission" date="2018-10" db="EMBL/GenBank/DDBJ databases">
        <title>Cohnella sp. M2MS4P-1, whole genome shotgun sequence.</title>
        <authorList>
            <person name="Tuo L."/>
        </authorList>
    </citation>
    <scope>NUCLEOTIDE SEQUENCE [LARGE SCALE GENOMIC DNA]</scope>
    <source>
        <strain evidence="3 4">M2MS4P-1</strain>
    </source>
</reference>
<evidence type="ECO:0000313" key="4">
    <source>
        <dbReference type="Proteomes" id="UP000282076"/>
    </source>
</evidence>